<accession>A0A0E9VYH5</accession>
<evidence type="ECO:0000313" key="1">
    <source>
        <dbReference type="EMBL" id="JAH83142.1"/>
    </source>
</evidence>
<dbReference type="EMBL" id="GBXM01025435">
    <property type="protein sequence ID" value="JAH83142.1"/>
    <property type="molecule type" value="Transcribed_RNA"/>
</dbReference>
<reference evidence="1" key="2">
    <citation type="journal article" date="2015" name="Fish Shellfish Immunol.">
        <title>Early steps in the European eel (Anguilla anguilla)-Vibrio vulnificus interaction in the gills: Role of the RtxA13 toxin.</title>
        <authorList>
            <person name="Callol A."/>
            <person name="Pajuelo D."/>
            <person name="Ebbesson L."/>
            <person name="Teles M."/>
            <person name="MacKenzie S."/>
            <person name="Amaro C."/>
        </authorList>
    </citation>
    <scope>NUCLEOTIDE SEQUENCE</scope>
</reference>
<sequence length="48" mass="5807">MVFCSNIDSMCLPSVIAPLYAIFHWWCLVQYHLQSCHLVQYYLQSYKY</sequence>
<dbReference type="AlphaFoldDB" id="A0A0E9VYH5"/>
<proteinExistence type="predicted"/>
<organism evidence="1">
    <name type="scientific">Anguilla anguilla</name>
    <name type="common">European freshwater eel</name>
    <name type="synonym">Muraena anguilla</name>
    <dbReference type="NCBI Taxonomy" id="7936"/>
    <lineage>
        <taxon>Eukaryota</taxon>
        <taxon>Metazoa</taxon>
        <taxon>Chordata</taxon>
        <taxon>Craniata</taxon>
        <taxon>Vertebrata</taxon>
        <taxon>Euteleostomi</taxon>
        <taxon>Actinopterygii</taxon>
        <taxon>Neopterygii</taxon>
        <taxon>Teleostei</taxon>
        <taxon>Anguilliformes</taxon>
        <taxon>Anguillidae</taxon>
        <taxon>Anguilla</taxon>
    </lineage>
</organism>
<reference evidence="1" key="1">
    <citation type="submission" date="2014-11" db="EMBL/GenBank/DDBJ databases">
        <authorList>
            <person name="Amaro Gonzalez C."/>
        </authorList>
    </citation>
    <scope>NUCLEOTIDE SEQUENCE</scope>
</reference>
<name>A0A0E9VYH5_ANGAN</name>
<protein>
    <submittedName>
        <fullName evidence="1">Uncharacterized protein</fullName>
    </submittedName>
</protein>